<evidence type="ECO:0000313" key="2">
    <source>
        <dbReference type="Proteomes" id="UP000286415"/>
    </source>
</evidence>
<evidence type="ECO:0000313" key="1">
    <source>
        <dbReference type="EMBL" id="KAG5447218.1"/>
    </source>
</evidence>
<comment type="caution">
    <text evidence="1">The sequence shown here is derived from an EMBL/GenBank/DDBJ whole genome shotgun (WGS) entry which is preliminary data.</text>
</comment>
<reference evidence="1 2" key="1">
    <citation type="journal article" date="2018" name="Biotechnol. Adv.">
        <title>Improved genomic resources and new bioinformatic workflow for the carcinogenic parasite Clonorchis sinensis: Biotechnological implications.</title>
        <authorList>
            <person name="Wang D."/>
            <person name="Korhonen P.K."/>
            <person name="Gasser R.B."/>
            <person name="Young N.D."/>
        </authorList>
    </citation>
    <scope>NUCLEOTIDE SEQUENCE [LARGE SCALE GENOMIC DNA]</scope>
    <source>
        <strain evidence="1">Cs-k2</strain>
    </source>
</reference>
<proteinExistence type="predicted"/>
<protein>
    <submittedName>
        <fullName evidence="1">Uncharacterized protein</fullName>
    </submittedName>
</protein>
<dbReference type="EMBL" id="NIRI02000042">
    <property type="protein sequence ID" value="KAG5447218.1"/>
    <property type="molecule type" value="Genomic_DNA"/>
</dbReference>
<dbReference type="Proteomes" id="UP000286415">
    <property type="component" value="Unassembled WGS sequence"/>
</dbReference>
<keyword evidence="2" id="KW-1185">Reference proteome</keyword>
<organism evidence="1 2">
    <name type="scientific">Clonorchis sinensis</name>
    <name type="common">Chinese liver fluke</name>
    <dbReference type="NCBI Taxonomy" id="79923"/>
    <lineage>
        <taxon>Eukaryota</taxon>
        <taxon>Metazoa</taxon>
        <taxon>Spiralia</taxon>
        <taxon>Lophotrochozoa</taxon>
        <taxon>Platyhelminthes</taxon>
        <taxon>Trematoda</taxon>
        <taxon>Digenea</taxon>
        <taxon>Opisthorchiida</taxon>
        <taxon>Opisthorchiata</taxon>
        <taxon>Opisthorchiidae</taxon>
        <taxon>Clonorchis</taxon>
    </lineage>
</organism>
<dbReference type="InParanoid" id="A0A419Q382"/>
<reference evidence="1 2" key="2">
    <citation type="journal article" date="2021" name="Genomics">
        <title>High-quality reference genome for Clonorchis sinensis.</title>
        <authorList>
            <person name="Young N.D."/>
            <person name="Stroehlein A.J."/>
            <person name="Kinkar L."/>
            <person name="Wang T."/>
            <person name="Sohn W.M."/>
            <person name="Chang B.C.H."/>
            <person name="Kaur P."/>
            <person name="Weisz D."/>
            <person name="Dudchenko O."/>
            <person name="Aiden E.L."/>
            <person name="Korhonen P.K."/>
            <person name="Gasser R.B."/>
        </authorList>
    </citation>
    <scope>NUCLEOTIDE SEQUENCE [LARGE SCALE GENOMIC DNA]</scope>
    <source>
        <strain evidence="1">Cs-k2</strain>
    </source>
</reference>
<sequence length="233" mass="26028">MRRVLLILASYLNNPPVAQWLVRKFTDRKVRGSNPTSALRIPLSRPGQSDSIPALVLPLGDMTARYRKGVTAERIHQLPSFFKSTQKYGRRTHCWLAEKSNSTHRLRRARCSKTWSQGANLFWTVFSLFIASIPNGQNSMGFAFPTSSSLKKSIRSSTKRLEDLPDPPVSKQLEHEAAWCSTFSCLKTSQTGDSAGFQQLEHEAAWCSTFSCLKTSQTGDSAGFQVSLSQKPN</sequence>
<accession>A0A419Q382</accession>
<dbReference type="AlphaFoldDB" id="A0A419Q382"/>
<name>A0A419Q382_CLOSI</name>
<gene>
    <name evidence="1" type="ORF">CSKR_113521</name>
</gene>